<sequence length="111" mass="12984">MWSPLDYPCSKGPENNDCDPYCVFDIVQDPSERHNLAKEQPELLNELLSCYNKYGQEPKSFRIKAMIQVKLFQMIPTLVNLCKRKKATGAHGQKKIDHYATINRCYYRSMH</sequence>
<protein>
    <recommendedName>
        <fullName evidence="2">Sulfatase N-terminal domain-containing protein</fullName>
    </recommendedName>
</protein>
<evidence type="ECO:0008006" key="2">
    <source>
        <dbReference type="Google" id="ProtNLM"/>
    </source>
</evidence>
<organism evidence="1">
    <name type="scientific">Amphimedon queenslandica</name>
    <name type="common">Sponge</name>
    <dbReference type="NCBI Taxonomy" id="400682"/>
    <lineage>
        <taxon>Eukaryota</taxon>
        <taxon>Metazoa</taxon>
        <taxon>Porifera</taxon>
        <taxon>Demospongiae</taxon>
        <taxon>Heteroscleromorpha</taxon>
        <taxon>Haplosclerida</taxon>
        <taxon>Niphatidae</taxon>
        <taxon>Amphimedon</taxon>
    </lineage>
</organism>
<dbReference type="OrthoDB" id="10254930at2759"/>
<dbReference type="EnsemblMetazoa" id="Aqu2.1.36173_001">
    <property type="protein sequence ID" value="Aqu2.1.36173_001"/>
    <property type="gene ID" value="Aqu2.1.36173"/>
</dbReference>
<dbReference type="AlphaFoldDB" id="A0A1X7V869"/>
<dbReference type="InterPro" id="IPR017850">
    <property type="entry name" value="Alkaline_phosphatase_core_sf"/>
</dbReference>
<dbReference type="SUPFAM" id="SSF53649">
    <property type="entry name" value="Alkaline phosphatase-like"/>
    <property type="match status" value="1"/>
</dbReference>
<reference evidence="1" key="1">
    <citation type="submission" date="2017-05" db="UniProtKB">
        <authorList>
            <consortium name="EnsemblMetazoa"/>
        </authorList>
    </citation>
    <scope>IDENTIFICATION</scope>
</reference>
<name>A0A1X7V869_AMPQE</name>
<dbReference type="Gene3D" id="3.30.1120.10">
    <property type="match status" value="1"/>
</dbReference>
<evidence type="ECO:0000313" key="1">
    <source>
        <dbReference type="EnsemblMetazoa" id="Aqu2.1.36173_001"/>
    </source>
</evidence>
<accession>A0A1X7V869</accession>
<proteinExistence type="predicted"/>
<dbReference type="InParanoid" id="A0A1X7V869"/>